<dbReference type="AlphaFoldDB" id="A0A1H1WSR4"/>
<gene>
    <name evidence="1" type="ORF">SAMN05216198_3385</name>
</gene>
<organism evidence="1 2">
    <name type="scientific">Halopseudomonas litoralis</name>
    <dbReference type="NCBI Taxonomy" id="797277"/>
    <lineage>
        <taxon>Bacteria</taxon>
        <taxon>Pseudomonadati</taxon>
        <taxon>Pseudomonadota</taxon>
        <taxon>Gammaproteobacteria</taxon>
        <taxon>Pseudomonadales</taxon>
        <taxon>Pseudomonadaceae</taxon>
        <taxon>Halopseudomonas</taxon>
    </lineage>
</organism>
<evidence type="ECO:0000313" key="2">
    <source>
        <dbReference type="Proteomes" id="UP000243426"/>
    </source>
</evidence>
<dbReference type="Proteomes" id="UP000243426">
    <property type="component" value="Chromosome I"/>
</dbReference>
<dbReference type="OrthoDB" id="6880671at2"/>
<proteinExistence type="predicted"/>
<accession>A0A1H1WSR4</accession>
<sequence>MSKWIGLLLLTVAVGANGHQTCNNSVLETELPVSKTVEGQTLVLAGPARLELNPGETAMTIAHLPEMLIVKYPDGASLSHRWMDESEMRKNHSSKLAFADFIRLVFRMNMHDASNADRKEADAVWDAMTSGCINARHYHLSDTDIFTYSQTRASGERYHAFFILDDGIVHYLDIRGNDALADNVLTTFNKQD</sequence>
<reference evidence="2" key="1">
    <citation type="submission" date="2016-10" db="EMBL/GenBank/DDBJ databases">
        <authorList>
            <person name="Varghese N."/>
            <person name="Submissions S."/>
        </authorList>
    </citation>
    <scope>NUCLEOTIDE SEQUENCE [LARGE SCALE GENOMIC DNA]</scope>
    <source>
        <strain evidence="2">2SM5</strain>
    </source>
</reference>
<name>A0A1H1WSR4_9GAMM</name>
<dbReference type="STRING" id="797277.SAMN05216198_3385"/>
<protein>
    <submittedName>
        <fullName evidence="1">Uncharacterized protein</fullName>
    </submittedName>
</protein>
<evidence type="ECO:0000313" key="1">
    <source>
        <dbReference type="EMBL" id="SDT00298.1"/>
    </source>
</evidence>
<dbReference type="RefSeq" id="WP_090275297.1">
    <property type="nucleotide sequence ID" value="NZ_LT629748.1"/>
</dbReference>
<dbReference type="EMBL" id="LT629748">
    <property type="protein sequence ID" value="SDT00298.1"/>
    <property type="molecule type" value="Genomic_DNA"/>
</dbReference>
<keyword evidence="2" id="KW-1185">Reference proteome</keyword>